<dbReference type="Proteomes" id="UP000189229">
    <property type="component" value="Unassembled WGS sequence"/>
</dbReference>
<accession>A0A1V3WYR9</accession>
<feature type="compositionally biased region" description="Basic residues" evidence="1">
    <location>
        <begin position="148"/>
        <end position="161"/>
    </location>
</feature>
<reference evidence="2 3" key="1">
    <citation type="submission" date="2017-02" db="EMBL/GenBank/DDBJ databases">
        <title>Complete genome sequences of Mycobacterium kansasii strains isolated from rhesus macaques.</title>
        <authorList>
            <person name="Panda A."/>
            <person name="Nagaraj S."/>
            <person name="Zhao X."/>
            <person name="Tettelin H."/>
            <person name="Detolla L.J."/>
        </authorList>
    </citation>
    <scope>NUCLEOTIDE SEQUENCE [LARGE SCALE GENOMIC DNA]</scope>
    <source>
        <strain evidence="2 3">11-3813</strain>
    </source>
</reference>
<proteinExistence type="predicted"/>
<feature type="region of interest" description="Disordered" evidence="1">
    <location>
        <begin position="77"/>
        <end position="167"/>
    </location>
</feature>
<gene>
    <name evidence="2" type="ORF">BZL30_5938</name>
</gene>
<feature type="compositionally biased region" description="Basic and acidic residues" evidence="1">
    <location>
        <begin position="83"/>
        <end position="93"/>
    </location>
</feature>
<name>A0A1V3WYR9_MYCKA</name>
<dbReference type="EMBL" id="MVBM01000005">
    <property type="protein sequence ID" value="OOK71972.1"/>
    <property type="molecule type" value="Genomic_DNA"/>
</dbReference>
<organism evidence="2 3">
    <name type="scientific">Mycobacterium kansasii</name>
    <dbReference type="NCBI Taxonomy" id="1768"/>
    <lineage>
        <taxon>Bacteria</taxon>
        <taxon>Bacillati</taxon>
        <taxon>Actinomycetota</taxon>
        <taxon>Actinomycetes</taxon>
        <taxon>Mycobacteriales</taxon>
        <taxon>Mycobacteriaceae</taxon>
        <taxon>Mycobacterium</taxon>
    </lineage>
</organism>
<evidence type="ECO:0000313" key="3">
    <source>
        <dbReference type="Proteomes" id="UP000189229"/>
    </source>
</evidence>
<sequence length="167" mass="18267">MHIDIDATLVLDHSDNKEVATPTWKKSFGLHPLLAFLDRPEIAGGKALAGLLRTGRAGSNTAADHITVLDEALASLPSAWRPDPGRGGDRDAPKVLVRCDSAGPPTISPARAALPEWGFPSATRWTGGSKTPTRDHPTWPTRKPQPAHPRRRRIDHHHTRRKIEADM</sequence>
<dbReference type="AlphaFoldDB" id="A0A1V3WYR9"/>
<evidence type="ECO:0000313" key="2">
    <source>
        <dbReference type="EMBL" id="OOK71972.1"/>
    </source>
</evidence>
<evidence type="ECO:0000256" key="1">
    <source>
        <dbReference type="SAM" id="MobiDB-lite"/>
    </source>
</evidence>
<comment type="caution">
    <text evidence="2">The sequence shown here is derived from an EMBL/GenBank/DDBJ whole genome shotgun (WGS) entry which is preliminary data.</text>
</comment>
<protein>
    <submittedName>
        <fullName evidence="2">Putative transposase</fullName>
    </submittedName>
</protein>